<dbReference type="Gene3D" id="1.20.1560.10">
    <property type="entry name" value="ABC transporter type 1, transmembrane domain"/>
    <property type="match status" value="1"/>
</dbReference>
<dbReference type="InterPro" id="IPR003439">
    <property type="entry name" value="ABC_transporter-like_ATP-bd"/>
</dbReference>
<dbReference type="SUPFAM" id="SSF52540">
    <property type="entry name" value="P-loop containing nucleoside triphosphate hydrolases"/>
    <property type="match status" value="1"/>
</dbReference>
<dbReference type="AlphaFoldDB" id="A0A8J7H2E4"/>
<evidence type="ECO:0000256" key="7">
    <source>
        <dbReference type="SAM" id="Phobius"/>
    </source>
</evidence>
<evidence type="ECO:0000256" key="5">
    <source>
        <dbReference type="ARBA" id="ARBA00022989"/>
    </source>
</evidence>
<dbReference type="PANTHER" id="PTHR24221:SF646">
    <property type="entry name" value="HAEMOLYSIN SECRETION ATP-BINDING PROTEIN"/>
    <property type="match status" value="1"/>
</dbReference>
<dbReference type="Pfam" id="PF00005">
    <property type="entry name" value="ABC_tran"/>
    <property type="match status" value="1"/>
</dbReference>
<dbReference type="InterPro" id="IPR027417">
    <property type="entry name" value="P-loop_NTPase"/>
</dbReference>
<comment type="caution">
    <text evidence="9">The sequence shown here is derived from an EMBL/GenBank/DDBJ whole genome shotgun (WGS) entry which is preliminary data.</text>
</comment>
<keyword evidence="5 7" id="KW-1133">Transmembrane helix</keyword>
<feature type="transmembrane region" description="Helical" evidence="7">
    <location>
        <begin position="35"/>
        <end position="60"/>
    </location>
</feature>
<dbReference type="Proteomes" id="UP000623269">
    <property type="component" value="Unassembled WGS sequence"/>
</dbReference>
<evidence type="ECO:0000313" key="10">
    <source>
        <dbReference type="Proteomes" id="UP000623269"/>
    </source>
</evidence>
<evidence type="ECO:0000259" key="8">
    <source>
        <dbReference type="PROSITE" id="PS50893"/>
    </source>
</evidence>
<evidence type="ECO:0000256" key="3">
    <source>
        <dbReference type="ARBA" id="ARBA00022741"/>
    </source>
</evidence>
<organism evidence="9 10">
    <name type="scientific">Mobilitalea sibirica</name>
    <dbReference type="NCBI Taxonomy" id="1462919"/>
    <lineage>
        <taxon>Bacteria</taxon>
        <taxon>Bacillati</taxon>
        <taxon>Bacillota</taxon>
        <taxon>Clostridia</taxon>
        <taxon>Lachnospirales</taxon>
        <taxon>Lachnospiraceae</taxon>
        <taxon>Mobilitalea</taxon>
    </lineage>
</organism>
<evidence type="ECO:0000256" key="6">
    <source>
        <dbReference type="ARBA" id="ARBA00023136"/>
    </source>
</evidence>
<gene>
    <name evidence="9" type="ORF">I5677_08450</name>
</gene>
<sequence>MKKKKNDKSNNIAISNVIRVMKAMFERYKTAKWQVLIYMICKVSGPFLATLIPTIAIAYITEGDIGKFLPAMVGVILLASGANACTSIMGSRISNKRTYTRLGHFFYRYVKKNLTTDYSNVEPQERQRAIEKGAHAINSNWIGAERLMNETVEFVILTIGLTSYGTAILFLDIRILFIMIVMFVLDFMFRNHALKYSDKHREENTEIYRNKRYLSQSCLDLKAGKDVRVYQMEGWFHEVYNKLVKAAGIYQRKTGFRWYWPTISDQFCEVARNLLAYYILVTKAVSGEISPATFTLYLGLITGFSEWMYGYSLSLNVMRKSSHEFNEYLAVMDTKDVFMHQGGEEAPSIDQPLKIEFRDVSFRYAGSDKDILSHINLIINPGEKIALVGNNGAGKTTLVKLLCGLYQPTDGTILVNDKDISKINLTEYQSLISVLFQDINPLAFTIEMNVAGCKTEGVNRERLIESLKKAGLWEKIEKLENKEQTFITQTLHDNGIQLSGGETQRLLLARAIYKDGPILILDEPTAALDPIAESKMYQEYNELTKDKTSLFISHRLSSTKFCDRIILLENGSVAEEGAHVQLMQKQGKYKEIFDIQSHYYQEKAVG</sequence>
<dbReference type="InterPro" id="IPR039421">
    <property type="entry name" value="Type_1_exporter"/>
</dbReference>
<dbReference type="GO" id="GO:0034040">
    <property type="term" value="F:ATPase-coupled lipid transmembrane transporter activity"/>
    <property type="evidence" value="ECO:0007669"/>
    <property type="project" value="TreeGrafter"/>
</dbReference>
<dbReference type="SUPFAM" id="SSF90123">
    <property type="entry name" value="ABC transporter transmembrane region"/>
    <property type="match status" value="1"/>
</dbReference>
<dbReference type="InterPro" id="IPR003593">
    <property type="entry name" value="AAA+_ATPase"/>
</dbReference>
<evidence type="ECO:0000256" key="1">
    <source>
        <dbReference type="ARBA" id="ARBA00004651"/>
    </source>
</evidence>
<keyword evidence="3" id="KW-0547">Nucleotide-binding</keyword>
<dbReference type="PANTHER" id="PTHR24221">
    <property type="entry name" value="ATP-BINDING CASSETTE SUB-FAMILY B"/>
    <property type="match status" value="1"/>
</dbReference>
<keyword evidence="2 7" id="KW-0812">Transmembrane</keyword>
<feature type="domain" description="ABC transporter" evidence="8">
    <location>
        <begin position="355"/>
        <end position="595"/>
    </location>
</feature>
<dbReference type="CDD" id="cd03228">
    <property type="entry name" value="ABCC_MRP_Like"/>
    <property type="match status" value="1"/>
</dbReference>
<dbReference type="GO" id="GO:0016887">
    <property type="term" value="F:ATP hydrolysis activity"/>
    <property type="evidence" value="ECO:0007669"/>
    <property type="project" value="InterPro"/>
</dbReference>
<dbReference type="EMBL" id="JAEAGR010000007">
    <property type="protein sequence ID" value="MBH1940918.1"/>
    <property type="molecule type" value="Genomic_DNA"/>
</dbReference>
<evidence type="ECO:0000313" key="9">
    <source>
        <dbReference type="EMBL" id="MBH1940918.1"/>
    </source>
</evidence>
<dbReference type="GO" id="GO:0005524">
    <property type="term" value="F:ATP binding"/>
    <property type="evidence" value="ECO:0007669"/>
    <property type="project" value="UniProtKB-KW"/>
</dbReference>
<keyword evidence="10" id="KW-1185">Reference proteome</keyword>
<comment type="subcellular location">
    <subcellularLocation>
        <location evidence="1">Cell membrane</location>
        <topology evidence="1">Multi-pass membrane protein</topology>
    </subcellularLocation>
</comment>
<accession>A0A8J7H2E4</accession>
<dbReference type="GO" id="GO:0005886">
    <property type="term" value="C:plasma membrane"/>
    <property type="evidence" value="ECO:0007669"/>
    <property type="project" value="UniProtKB-SubCell"/>
</dbReference>
<keyword evidence="4 9" id="KW-0067">ATP-binding</keyword>
<reference evidence="9" key="1">
    <citation type="submission" date="2020-12" db="EMBL/GenBank/DDBJ databases">
        <title>M. sibirica DSM 26468T genome.</title>
        <authorList>
            <person name="Thieme N."/>
            <person name="Rettenmaier R."/>
            <person name="Zverlov V."/>
            <person name="Liebl W."/>
        </authorList>
    </citation>
    <scope>NUCLEOTIDE SEQUENCE</scope>
    <source>
        <strain evidence="9">DSM 26468</strain>
    </source>
</reference>
<name>A0A8J7H2E4_9FIRM</name>
<proteinExistence type="predicted"/>
<feature type="transmembrane region" description="Helical" evidence="7">
    <location>
        <begin position="72"/>
        <end position="91"/>
    </location>
</feature>
<evidence type="ECO:0000256" key="2">
    <source>
        <dbReference type="ARBA" id="ARBA00022692"/>
    </source>
</evidence>
<dbReference type="RefSeq" id="WP_197661142.1">
    <property type="nucleotide sequence ID" value="NZ_JAEAGR010000007.1"/>
</dbReference>
<evidence type="ECO:0000256" key="4">
    <source>
        <dbReference type="ARBA" id="ARBA00022840"/>
    </source>
</evidence>
<keyword evidence="6 7" id="KW-0472">Membrane</keyword>
<protein>
    <submittedName>
        <fullName evidence="9">ABC transporter ATP-binding protein</fullName>
    </submittedName>
</protein>
<dbReference type="PROSITE" id="PS50893">
    <property type="entry name" value="ABC_TRANSPORTER_2"/>
    <property type="match status" value="1"/>
</dbReference>
<feature type="transmembrane region" description="Helical" evidence="7">
    <location>
        <begin position="154"/>
        <end position="185"/>
    </location>
</feature>
<dbReference type="Gene3D" id="3.40.50.300">
    <property type="entry name" value="P-loop containing nucleotide triphosphate hydrolases"/>
    <property type="match status" value="1"/>
</dbReference>
<dbReference type="InterPro" id="IPR036640">
    <property type="entry name" value="ABC1_TM_sf"/>
</dbReference>
<dbReference type="SMART" id="SM00382">
    <property type="entry name" value="AAA"/>
    <property type="match status" value="1"/>
</dbReference>